<evidence type="ECO:0000313" key="3">
    <source>
        <dbReference type="Proteomes" id="UP000305778"/>
    </source>
</evidence>
<keyword evidence="3" id="KW-1185">Reference proteome</keyword>
<dbReference type="AlphaFoldDB" id="A0A4U0R8D6"/>
<dbReference type="InterPro" id="IPR005194">
    <property type="entry name" value="Glyco_hydro_65_C"/>
</dbReference>
<proteinExistence type="predicted"/>
<dbReference type="EMBL" id="SUMC01000347">
    <property type="protein sequence ID" value="TJZ90532.1"/>
    <property type="molecule type" value="Genomic_DNA"/>
</dbReference>
<dbReference type="OrthoDB" id="9816160at2"/>
<evidence type="ECO:0000313" key="2">
    <source>
        <dbReference type="EMBL" id="TJZ90532.1"/>
    </source>
</evidence>
<feature type="non-terminal residue" evidence="2">
    <location>
        <position position="1"/>
    </location>
</feature>
<comment type="caution">
    <text evidence="2">The sequence shown here is derived from an EMBL/GenBank/DDBJ whole genome shotgun (WGS) entry which is preliminary data.</text>
</comment>
<reference evidence="2 3" key="1">
    <citation type="submission" date="2019-04" db="EMBL/GenBank/DDBJ databases">
        <title>Streptomyces oryziradicis sp. nov., a novel actinomycete isolated from rhizosphere soil of rice (Oryza sativa L.).</title>
        <authorList>
            <person name="Li C."/>
        </authorList>
    </citation>
    <scope>NUCLEOTIDE SEQUENCE [LARGE SCALE GENOMIC DNA]</scope>
    <source>
        <strain evidence="2 3">NEAU-C40</strain>
    </source>
</reference>
<dbReference type="Proteomes" id="UP000305778">
    <property type="component" value="Unassembled WGS sequence"/>
</dbReference>
<dbReference type="RefSeq" id="WP_136731777.1">
    <property type="nucleotide sequence ID" value="NZ_SUMC01000347.1"/>
</dbReference>
<dbReference type="Pfam" id="PF03633">
    <property type="entry name" value="Glyco_hydro_65C"/>
    <property type="match status" value="1"/>
</dbReference>
<feature type="domain" description="Glycoside hydrolase family 65 C-terminal" evidence="1">
    <location>
        <begin position="1"/>
        <end position="40"/>
    </location>
</feature>
<name>A0A4U0R8D6_9ACTN</name>
<sequence>RYRGHWGIRLDLSAGRLRISVPASDEVPIRVVLPGREFTVAPGDSCALDLPGSG</sequence>
<evidence type="ECO:0000259" key="1">
    <source>
        <dbReference type="Pfam" id="PF03633"/>
    </source>
</evidence>
<accession>A0A4U0R8D6</accession>
<protein>
    <recommendedName>
        <fullName evidence="1">Glycoside hydrolase family 65 C-terminal domain-containing protein</fullName>
    </recommendedName>
</protein>
<organism evidence="2 3">
    <name type="scientific">Actinacidiphila oryziradicis</name>
    <dbReference type="NCBI Taxonomy" id="2571141"/>
    <lineage>
        <taxon>Bacteria</taxon>
        <taxon>Bacillati</taxon>
        <taxon>Actinomycetota</taxon>
        <taxon>Actinomycetes</taxon>
        <taxon>Kitasatosporales</taxon>
        <taxon>Streptomycetaceae</taxon>
        <taxon>Actinacidiphila</taxon>
    </lineage>
</organism>
<gene>
    <name evidence="2" type="ORF">FCI23_55780</name>
</gene>